<sequence length="249" mass="26591">MLFSTSTLLAAATFIGQAAAHGYVPWIRINGTNIPGWDVTRDGYTVPQPLRIVRATKPDSGYISNVNSPDITCSIGNSKLPPGPITASIPAGQTLTVVWNTWPIGHDGPIINYMAKCPVPGCSSWKGDTGSPWFKISQQTYDGEWPSNRLARGGFTSDVRIPANIEPGDYLLRHEQIALHGASQPGGAQFYPVCIQLTVTGGGNLRPSGLNFPGAYKQNDPGILFNPYRGDAANRAYIPPGGPVYPGLT</sequence>
<name>A8P0V5_COPC7</name>
<feature type="chain" id="PRO_5002727507" description="lytic cellulose monooxygenase (C4-dehydrogenating)" evidence="16">
    <location>
        <begin position="21"/>
        <end position="249"/>
    </location>
</feature>
<proteinExistence type="inferred from homology"/>
<evidence type="ECO:0000256" key="14">
    <source>
        <dbReference type="ARBA" id="ARBA00045077"/>
    </source>
</evidence>
<organism evidence="18 19">
    <name type="scientific">Coprinopsis cinerea (strain Okayama-7 / 130 / ATCC MYA-4618 / FGSC 9003)</name>
    <name type="common">Inky cap fungus</name>
    <name type="synonym">Hormographiella aspergillata</name>
    <dbReference type="NCBI Taxonomy" id="240176"/>
    <lineage>
        <taxon>Eukaryota</taxon>
        <taxon>Fungi</taxon>
        <taxon>Dikarya</taxon>
        <taxon>Basidiomycota</taxon>
        <taxon>Agaricomycotina</taxon>
        <taxon>Agaricomycetes</taxon>
        <taxon>Agaricomycetidae</taxon>
        <taxon>Agaricales</taxon>
        <taxon>Agaricineae</taxon>
        <taxon>Psathyrellaceae</taxon>
        <taxon>Coprinopsis</taxon>
    </lineage>
</organism>
<evidence type="ECO:0000256" key="10">
    <source>
        <dbReference type="ARBA" id="ARBA00023157"/>
    </source>
</evidence>
<dbReference type="Gene3D" id="2.70.50.70">
    <property type="match status" value="1"/>
</dbReference>
<dbReference type="GeneID" id="6014540"/>
<dbReference type="InterPro" id="IPR049892">
    <property type="entry name" value="AA9"/>
</dbReference>
<dbReference type="InParanoid" id="A8P0V5"/>
<dbReference type="PANTHER" id="PTHR33353">
    <property type="entry name" value="PUTATIVE (AFU_ORTHOLOGUE AFUA_1G12560)-RELATED"/>
    <property type="match status" value="1"/>
</dbReference>
<evidence type="ECO:0000256" key="5">
    <source>
        <dbReference type="ARBA" id="ARBA00022729"/>
    </source>
</evidence>
<keyword evidence="4" id="KW-0479">Metal-binding</keyword>
<dbReference type="OMA" id="YLAWQVG"/>
<evidence type="ECO:0000256" key="13">
    <source>
        <dbReference type="ARBA" id="ARBA00044502"/>
    </source>
</evidence>
<keyword evidence="9" id="KW-0503">Monooxygenase</keyword>
<evidence type="ECO:0000256" key="6">
    <source>
        <dbReference type="ARBA" id="ARBA00023001"/>
    </source>
</evidence>
<dbReference type="GO" id="GO:0004497">
    <property type="term" value="F:monooxygenase activity"/>
    <property type="evidence" value="ECO:0007669"/>
    <property type="project" value="UniProtKB-KW"/>
</dbReference>
<dbReference type="RefSeq" id="XP_001837975.1">
    <property type="nucleotide sequence ID" value="XM_001837923.2"/>
</dbReference>
<dbReference type="EC" id="1.14.99.56" evidence="15"/>
<evidence type="ECO:0000256" key="9">
    <source>
        <dbReference type="ARBA" id="ARBA00023033"/>
    </source>
</evidence>
<reference evidence="18 19" key="1">
    <citation type="journal article" date="2010" name="Proc. Natl. Acad. Sci. U.S.A.">
        <title>Insights into evolution of multicellular fungi from the assembled chromosomes of the mushroom Coprinopsis cinerea (Coprinus cinereus).</title>
        <authorList>
            <person name="Stajich J.E."/>
            <person name="Wilke S.K."/>
            <person name="Ahren D."/>
            <person name="Au C.H."/>
            <person name="Birren B.W."/>
            <person name="Borodovsky M."/>
            <person name="Burns C."/>
            <person name="Canback B."/>
            <person name="Casselton L.A."/>
            <person name="Cheng C.K."/>
            <person name="Deng J."/>
            <person name="Dietrich F.S."/>
            <person name="Fargo D.C."/>
            <person name="Farman M.L."/>
            <person name="Gathman A.C."/>
            <person name="Goldberg J."/>
            <person name="Guigo R."/>
            <person name="Hoegger P.J."/>
            <person name="Hooker J.B."/>
            <person name="Huggins A."/>
            <person name="James T.Y."/>
            <person name="Kamada T."/>
            <person name="Kilaru S."/>
            <person name="Kodira C."/>
            <person name="Kues U."/>
            <person name="Kupfer D."/>
            <person name="Kwan H.S."/>
            <person name="Lomsadze A."/>
            <person name="Li W."/>
            <person name="Lilly W.W."/>
            <person name="Ma L.J."/>
            <person name="Mackey A.J."/>
            <person name="Manning G."/>
            <person name="Martin F."/>
            <person name="Muraguchi H."/>
            <person name="Natvig D.O."/>
            <person name="Palmerini H."/>
            <person name="Ramesh M.A."/>
            <person name="Rehmeyer C.J."/>
            <person name="Roe B.A."/>
            <person name="Shenoy N."/>
            <person name="Stanke M."/>
            <person name="Ter-Hovhannisyan V."/>
            <person name="Tunlid A."/>
            <person name="Velagapudi R."/>
            <person name="Vision T.J."/>
            <person name="Zeng Q."/>
            <person name="Zolan M.E."/>
            <person name="Pukkila P.J."/>
        </authorList>
    </citation>
    <scope>NUCLEOTIDE SEQUENCE [LARGE SCALE GENOMIC DNA]</scope>
    <source>
        <strain evidence="19">Okayama-7 / 130 / ATCC MYA-4618 / FGSC 9003</strain>
    </source>
</reference>
<keyword evidence="7" id="KW-0560">Oxidoreductase</keyword>
<dbReference type="GO" id="GO:0005576">
    <property type="term" value="C:extracellular region"/>
    <property type="evidence" value="ECO:0007669"/>
    <property type="project" value="UniProtKB-SubCell"/>
</dbReference>
<comment type="subcellular location">
    <subcellularLocation>
        <location evidence="2">Secreted</location>
    </subcellularLocation>
</comment>
<dbReference type="GO" id="GO:0046872">
    <property type="term" value="F:metal ion binding"/>
    <property type="evidence" value="ECO:0007669"/>
    <property type="project" value="UniProtKB-KW"/>
</dbReference>
<dbReference type="OrthoDB" id="4849160at2759"/>
<feature type="signal peptide" evidence="16">
    <location>
        <begin position="1"/>
        <end position="20"/>
    </location>
</feature>
<dbReference type="STRING" id="240176.A8P0V5"/>
<keyword evidence="11" id="KW-0119">Carbohydrate metabolism</keyword>
<keyword evidence="3" id="KW-0964">Secreted</keyword>
<keyword evidence="5 16" id="KW-0732">Signal</keyword>
<evidence type="ECO:0000256" key="4">
    <source>
        <dbReference type="ARBA" id="ARBA00022723"/>
    </source>
</evidence>
<dbReference type="InterPro" id="IPR005103">
    <property type="entry name" value="AA9_LPMO"/>
</dbReference>
<accession>A8P0V5</accession>
<comment type="cofactor">
    <cofactor evidence="1">
        <name>Cu(2+)</name>
        <dbReference type="ChEBI" id="CHEBI:29036"/>
    </cofactor>
</comment>
<evidence type="ECO:0000256" key="1">
    <source>
        <dbReference type="ARBA" id="ARBA00001973"/>
    </source>
</evidence>
<dbReference type="Proteomes" id="UP000001861">
    <property type="component" value="Unassembled WGS sequence"/>
</dbReference>
<dbReference type="VEuPathDB" id="FungiDB:CC1G_09526"/>
<dbReference type="KEGG" id="cci:CC1G_09526"/>
<dbReference type="Pfam" id="PF03443">
    <property type="entry name" value="AA9"/>
    <property type="match status" value="1"/>
</dbReference>
<keyword evidence="19" id="KW-1185">Reference proteome</keyword>
<keyword evidence="10" id="KW-1015">Disulfide bond</keyword>
<dbReference type="GO" id="GO:0030245">
    <property type="term" value="P:cellulose catabolic process"/>
    <property type="evidence" value="ECO:0007669"/>
    <property type="project" value="UniProtKB-KW"/>
</dbReference>
<dbReference type="eggNOG" id="ENOG502SMM6">
    <property type="taxonomic scope" value="Eukaryota"/>
</dbReference>
<evidence type="ECO:0000256" key="3">
    <source>
        <dbReference type="ARBA" id="ARBA00022525"/>
    </source>
</evidence>
<dbReference type="CDD" id="cd21175">
    <property type="entry name" value="LPMO_AA9"/>
    <property type="match status" value="1"/>
</dbReference>
<evidence type="ECO:0000313" key="18">
    <source>
        <dbReference type="EMBL" id="EAU83857.1"/>
    </source>
</evidence>
<evidence type="ECO:0000313" key="19">
    <source>
        <dbReference type="Proteomes" id="UP000001861"/>
    </source>
</evidence>
<protein>
    <recommendedName>
        <fullName evidence="15">lytic cellulose monooxygenase (C4-dehydrogenating)</fullName>
        <ecNumber evidence="15">1.14.99.56</ecNumber>
    </recommendedName>
</protein>
<dbReference type="AlphaFoldDB" id="A8P0V5"/>
<evidence type="ECO:0000256" key="7">
    <source>
        <dbReference type="ARBA" id="ARBA00023002"/>
    </source>
</evidence>
<dbReference type="EMBL" id="AACS02000006">
    <property type="protein sequence ID" value="EAU83857.1"/>
    <property type="molecule type" value="Genomic_DNA"/>
</dbReference>
<comment type="catalytic activity">
    <reaction evidence="14">
        <text>[(1-&gt;4)-beta-D-glucosyl]n+m + reduced acceptor + O2 = 4-dehydro-beta-D-glucosyl-[(1-&gt;4)-beta-D-glucosyl]n-1 + [(1-&gt;4)-beta-D-glucosyl]m + acceptor + H2O.</text>
        <dbReference type="EC" id="1.14.99.56"/>
    </reaction>
</comment>
<evidence type="ECO:0000256" key="11">
    <source>
        <dbReference type="ARBA" id="ARBA00023277"/>
    </source>
</evidence>
<feature type="domain" description="Auxiliary Activity family 9 catalytic" evidence="17">
    <location>
        <begin position="21"/>
        <end position="232"/>
    </location>
</feature>
<comment type="similarity">
    <text evidence="13">Belongs to the polysaccharide monooxygenase AA9 family.</text>
</comment>
<comment type="caution">
    <text evidence="18">The sequence shown here is derived from an EMBL/GenBank/DDBJ whole genome shotgun (WGS) entry which is preliminary data.</text>
</comment>
<keyword evidence="8" id="KW-0186">Copper</keyword>
<evidence type="ECO:0000256" key="15">
    <source>
        <dbReference type="ARBA" id="ARBA00047174"/>
    </source>
</evidence>
<evidence type="ECO:0000256" key="8">
    <source>
        <dbReference type="ARBA" id="ARBA00023008"/>
    </source>
</evidence>
<evidence type="ECO:0000256" key="2">
    <source>
        <dbReference type="ARBA" id="ARBA00004613"/>
    </source>
</evidence>
<keyword evidence="12" id="KW-0624">Polysaccharide degradation</keyword>
<evidence type="ECO:0000259" key="17">
    <source>
        <dbReference type="Pfam" id="PF03443"/>
    </source>
</evidence>
<dbReference type="PANTHER" id="PTHR33353:SF10">
    <property type="entry name" value="ENDO-BETA-1,4-GLUCANASE D"/>
    <property type="match status" value="1"/>
</dbReference>
<keyword evidence="6" id="KW-0136">Cellulose degradation</keyword>
<evidence type="ECO:0000256" key="16">
    <source>
        <dbReference type="SAM" id="SignalP"/>
    </source>
</evidence>
<gene>
    <name evidence="18" type="ORF">CC1G_09526</name>
</gene>
<evidence type="ECO:0000256" key="12">
    <source>
        <dbReference type="ARBA" id="ARBA00023326"/>
    </source>
</evidence>